<comment type="caution">
    <text evidence="2">The sequence shown here is derived from an EMBL/GenBank/DDBJ whole genome shotgun (WGS) entry which is preliminary data.</text>
</comment>
<dbReference type="PANTHER" id="PTHR41271">
    <property type="entry name" value="DUF402 DOMAIN-CONTAINING PROTEIN"/>
    <property type="match status" value="1"/>
</dbReference>
<dbReference type="Pfam" id="PF04167">
    <property type="entry name" value="DUF402"/>
    <property type="match status" value="1"/>
</dbReference>
<organism evidence="2 3">
    <name type="scientific">Clostridium neuense</name>
    <dbReference type="NCBI Taxonomy" id="1728934"/>
    <lineage>
        <taxon>Bacteria</taxon>
        <taxon>Bacillati</taxon>
        <taxon>Bacillota</taxon>
        <taxon>Clostridia</taxon>
        <taxon>Eubacteriales</taxon>
        <taxon>Clostridiaceae</taxon>
        <taxon>Clostridium</taxon>
    </lineage>
</organism>
<reference evidence="2 3" key="1">
    <citation type="submission" date="2024-11" db="EMBL/GenBank/DDBJ databases">
        <authorList>
            <person name="Heng Y.C."/>
            <person name="Lim A.C.H."/>
            <person name="Lee J.K.Y."/>
            <person name="Kittelmann S."/>
        </authorList>
    </citation>
    <scope>NUCLEOTIDE SEQUENCE [LARGE SCALE GENOMIC DNA]</scope>
    <source>
        <strain evidence="2 3">WILCCON 0114</strain>
    </source>
</reference>
<proteinExistence type="predicted"/>
<protein>
    <submittedName>
        <fullName evidence="2">DUF402 domain-containing protein</fullName>
    </submittedName>
</protein>
<dbReference type="RefSeq" id="WP_406789048.1">
    <property type="nucleotide sequence ID" value="NZ_JBJIAA010000017.1"/>
</dbReference>
<dbReference type="SUPFAM" id="SSF159234">
    <property type="entry name" value="FomD-like"/>
    <property type="match status" value="1"/>
</dbReference>
<dbReference type="PANTHER" id="PTHR41271:SF1">
    <property type="entry name" value="DUF402 DOMAIN-CONTAINING PROTEIN"/>
    <property type="match status" value="1"/>
</dbReference>
<sequence length="106" mass="12350">MQHFPSDCKYALTTMFNGKQEVVQWYFDICDGNKLSSSGIPYYDDLYLDVVFLPTDELILLDGDELQQALKDKDITKDQYELAYGEAQMIMKNMQENKDLLLFDSK</sequence>
<name>A0ABW8TJA6_9CLOT</name>
<dbReference type="Proteomes" id="UP001623592">
    <property type="component" value="Unassembled WGS sequence"/>
</dbReference>
<keyword evidence="3" id="KW-1185">Reference proteome</keyword>
<dbReference type="EMBL" id="JBJIAA010000017">
    <property type="protein sequence ID" value="MFL0252391.1"/>
    <property type="molecule type" value="Genomic_DNA"/>
</dbReference>
<dbReference type="Gene3D" id="2.40.380.10">
    <property type="entry name" value="FomD-like"/>
    <property type="match status" value="1"/>
</dbReference>
<dbReference type="InterPro" id="IPR035930">
    <property type="entry name" value="FomD-like_sf"/>
</dbReference>
<accession>A0ABW8TJA6</accession>
<evidence type="ECO:0000313" key="2">
    <source>
        <dbReference type="EMBL" id="MFL0252391.1"/>
    </source>
</evidence>
<evidence type="ECO:0000313" key="3">
    <source>
        <dbReference type="Proteomes" id="UP001623592"/>
    </source>
</evidence>
<evidence type="ECO:0000259" key="1">
    <source>
        <dbReference type="Pfam" id="PF04167"/>
    </source>
</evidence>
<dbReference type="InterPro" id="IPR007295">
    <property type="entry name" value="DUF402"/>
</dbReference>
<feature type="domain" description="DUF402" evidence="1">
    <location>
        <begin position="2"/>
        <end position="98"/>
    </location>
</feature>
<gene>
    <name evidence="2" type="ORF">ACJDT4_18435</name>
</gene>